<organism evidence="2 3">
    <name type="scientific">Symbiodinium necroappetens</name>
    <dbReference type="NCBI Taxonomy" id="1628268"/>
    <lineage>
        <taxon>Eukaryota</taxon>
        <taxon>Sar</taxon>
        <taxon>Alveolata</taxon>
        <taxon>Dinophyceae</taxon>
        <taxon>Suessiales</taxon>
        <taxon>Symbiodiniaceae</taxon>
        <taxon>Symbiodinium</taxon>
    </lineage>
</organism>
<sequence length="449" mass="48847">MWSLGAWCMLGRVLSQSVQSSPDTSCILQFSAAHQNLDSSDPDCSSSADWTEQFRVTALNSTVGSLPGASTFSGVEGDTSLMAWSPYGGTVPGDVLVFGYSASAGWEVQANLTEVASQNVTLQFSWAELTALSSEKIVVAAANVVENLEFVMSTHTFKYDGASWVFLGQHSFPSIHNRLLALGGDLLVLYVRQPSGLVFQTFQLQGSSWSLVPTADIHLGSYSFKLASDGRTLAIQRMELDSPVFVYRWSGDSWSNVANISEPTAIGVGVDVDGDYIIASWVIIADTTRLETVIYEDQGGLWSEVFRIDNDLSGVQFMVRGISSSGKAIVDCAFAVGCSGITILEVSSNGTWGVTQTIDYVQASFSARAPSGAISAISLAVAEWIVPAGRRESVGRIFGCNGTSSTSTTTMPLPYYRPYYGRRCPPRCRRHYHRPPRFWRRCKRLCGNW</sequence>
<gene>
    <name evidence="2" type="ORF">SNEC2469_LOCUS24561</name>
</gene>
<dbReference type="AlphaFoldDB" id="A0A812ZE15"/>
<dbReference type="Proteomes" id="UP000601435">
    <property type="component" value="Unassembled WGS sequence"/>
</dbReference>
<name>A0A812ZE15_9DINO</name>
<protein>
    <submittedName>
        <fullName evidence="2">Uncharacterized protein</fullName>
    </submittedName>
</protein>
<evidence type="ECO:0000313" key="3">
    <source>
        <dbReference type="Proteomes" id="UP000601435"/>
    </source>
</evidence>
<feature type="signal peptide" evidence="1">
    <location>
        <begin position="1"/>
        <end position="15"/>
    </location>
</feature>
<proteinExistence type="predicted"/>
<accession>A0A812ZE15</accession>
<comment type="caution">
    <text evidence="2">The sequence shown here is derived from an EMBL/GenBank/DDBJ whole genome shotgun (WGS) entry which is preliminary data.</text>
</comment>
<reference evidence="2" key="1">
    <citation type="submission" date="2021-02" db="EMBL/GenBank/DDBJ databases">
        <authorList>
            <person name="Dougan E. K."/>
            <person name="Rhodes N."/>
            <person name="Thang M."/>
            <person name="Chan C."/>
        </authorList>
    </citation>
    <scope>NUCLEOTIDE SEQUENCE</scope>
</reference>
<dbReference type="EMBL" id="CAJNJA010047422">
    <property type="protein sequence ID" value="CAE7824082.1"/>
    <property type="molecule type" value="Genomic_DNA"/>
</dbReference>
<keyword evidence="1" id="KW-0732">Signal</keyword>
<evidence type="ECO:0000313" key="2">
    <source>
        <dbReference type="EMBL" id="CAE7824082.1"/>
    </source>
</evidence>
<evidence type="ECO:0000256" key="1">
    <source>
        <dbReference type="SAM" id="SignalP"/>
    </source>
</evidence>
<feature type="chain" id="PRO_5032314134" evidence="1">
    <location>
        <begin position="16"/>
        <end position="449"/>
    </location>
</feature>
<keyword evidence="3" id="KW-1185">Reference proteome</keyword>